<protein>
    <submittedName>
        <fullName evidence="2">Reverse transcriptase (RNA-dependent DNA polymerase)</fullName>
    </submittedName>
</protein>
<dbReference type="EMBL" id="VITN01000004">
    <property type="protein sequence ID" value="TWB22130.1"/>
    <property type="molecule type" value="Genomic_DNA"/>
</dbReference>
<dbReference type="SUPFAM" id="SSF56672">
    <property type="entry name" value="DNA/RNA polymerases"/>
    <property type="match status" value="1"/>
</dbReference>
<proteinExistence type="predicted"/>
<dbReference type="GO" id="GO:0003964">
    <property type="term" value="F:RNA-directed DNA polymerase activity"/>
    <property type="evidence" value="ECO:0007669"/>
    <property type="project" value="UniProtKB-KW"/>
</dbReference>
<keyword evidence="2" id="KW-0695">RNA-directed DNA polymerase</keyword>
<evidence type="ECO:0000313" key="2">
    <source>
        <dbReference type="EMBL" id="TWB22130.1"/>
    </source>
</evidence>
<keyword evidence="2" id="KW-0548">Nucleotidyltransferase</keyword>
<name>A0A560FKK3_9PROT</name>
<dbReference type="Proteomes" id="UP000319859">
    <property type="component" value="Unassembled WGS sequence"/>
</dbReference>
<dbReference type="InterPro" id="IPR043502">
    <property type="entry name" value="DNA/RNA_pol_sf"/>
</dbReference>
<reference evidence="2 3" key="1">
    <citation type="submission" date="2019-06" db="EMBL/GenBank/DDBJ databases">
        <title>Genomic Encyclopedia of Type Strains, Phase IV (KMG-V): Genome sequencing to study the core and pangenomes of soil and plant-associated prokaryotes.</title>
        <authorList>
            <person name="Whitman W."/>
        </authorList>
    </citation>
    <scope>NUCLEOTIDE SEQUENCE [LARGE SCALE GENOMIC DNA]</scope>
    <source>
        <strain evidence="2 3">BR 11880</strain>
    </source>
</reference>
<dbReference type="Pfam" id="PF00078">
    <property type="entry name" value="RVT_1"/>
    <property type="match status" value="1"/>
</dbReference>
<dbReference type="CDD" id="cd01646">
    <property type="entry name" value="RT_Bac_retron_I"/>
    <property type="match status" value="1"/>
</dbReference>
<organism evidence="2 3">
    <name type="scientific">Nitrospirillum amazonense</name>
    <dbReference type="NCBI Taxonomy" id="28077"/>
    <lineage>
        <taxon>Bacteria</taxon>
        <taxon>Pseudomonadati</taxon>
        <taxon>Pseudomonadota</taxon>
        <taxon>Alphaproteobacteria</taxon>
        <taxon>Rhodospirillales</taxon>
        <taxon>Azospirillaceae</taxon>
        <taxon>Nitrospirillum</taxon>
    </lineage>
</organism>
<dbReference type="RefSeq" id="WP_145749747.1">
    <property type="nucleotide sequence ID" value="NZ_VITN01000004.1"/>
</dbReference>
<gene>
    <name evidence="2" type="ORF">FBZ89_104379</name>
</gene>
<keyword evidence="2" id="KW-0808">Transferase</keyword>
<dbReference type="AlphaFoldDB" id="A0A560FKK3"/>
<dbReference type="PROSITE" id="PS50878">
    <property type="entry name" value="RT_POL"/>
    <property type="match status" value="1"/>
</dbReference>
<evidence type="ECO:0000313" key="3">
    <source>
        <dbReference type="Proteomes" id="UP000319859"/>
    </source>
</evidence>
<dbReference type="InterPro" id="IPR000477">
    <property type="entry name" value="RT_dom"/>
</dbReference>
<sequence>MNIDLTKFPISLAIRQLIDYVSYSNAVPDWVDPLVIDYNTREQVIRNLLVQYHSGRSPDAAFEIPIPKKTGGDNVWVVPSINDQIALHACVSAIAPLIENRCIDRSTYSSRLNTVPESLAFIENQVGAWATFKTKIEGICRQKQCLLQLDIRAAYASINLDNFFDFLHDNTDRHAAVPILDTMIRAYSKGRGLPFINDSVFFLGNAYFSKIDTVVRKHGFRFIRFADDYKIFAESTDRLERLLHDLRTQLGELGFFINDDKLRLGTDEEFLDAVASQQYSETLQSADYAGGGGDKEIPGQKKVEALFKLIMGCLEEPDLRLHQGFGRLLIASIRRLRTEGAYIGKRGNAMSPSPSEQLDALLYRSPEALVLACKLLEEYSKDNQHTWRLIWVLYLCRNLLSATANQWADTPEVEGDGQATLQATRDRIVAIMESLSTSSTVPGVIRAWAAKPVEAGDDIQTLQLIERVHRADYEEGGRLWYAR</sequence>
<feature type="domain" description="Reverse transcriptase" evidence="1">
    <location>
        <begin position="1"/>
        <end position="275"/>
    </location>
</feature>
<comment type="caution">
    <text evidence="2">The sequence shown here is derived from an EMBL/GenBank/DDBJ whole genome shotgun (WGS) entry which is preliminary data.</text>
</comment>
<accession>A0A560FKK3</accession>
<dbReference type="OrthoDB" id="9793236at2"/>
<evidence type="ECO:0000259" key="1">
    <source>
        <dbReference type="PROSITE" id="PS50878"/>
    </source>
</evidence>